<dbReference type="GO" id="GO:0032259">
    <property type="term" value="P:methylation"/>
    <property type="evidence" value="ECO:0007669"/>
    <property type="project" value="UniProtKB-KW"/>
</dbReference>
<dbReference type="PANTHER" id="PTHR36973:SF4">
    <property type="entry name" value="NODULATION PROTEIN"/>
    <property type="match status" value="1"/>
</dbReference>
<dbReference type="Pfam" id="PF05050">
    <property type="entry name" value="Methyltransf_21"/>
    <property type="match status" value="1"/>
</dbReference>
<keyword evidence="2" id="KW-0808">Transferase</keyword>
<dbReference type="Proteomes" id="UP000746741">
    <property type="component" value="Unassembled WGS sequence"/>
</dbReference>
<evidence type="ECO:0000259" key="1">
    <source>
        <dbReference type="Pfam" id="PF05050"/>
    </source>
</evidence>
<reference evidence="2 3" key="1">
    <citation type="submission" date="2020-02" db="EMBL/GenBank/DDBJ databases">
        <authorList>
            <person name="Sun Q."/>
            <person name="Inoue M."/>
        </authorList>
    </citation>
    <scope>NUCLEOTIDE SEQUENCE [LARGE SCALE GENOMIC DNA]</scope>
    <source>
        <strain evidence="2 3">KCTC 22478</strain>
    </source>
</reference>
<feature type="domain" description="Methyltransferase FkbM" evidence="1">
    <location>
        <begin position="242"/>
        <end position="412"/>
    </location>
</feature>
<protein>
    <submittedName>
        <fullName evidence="2">FkbM family methyltransferase</fullName>
    </submittedName>
</protein>
<dbReference type="SUPFAM" id="SSF53335">
    <property type="entry name" value="S-adenosyl-L-methionine-dependent methyltransferases"/>
    <property type="match status" value="1"/>
</dbReference>
<name>A0ABX1EG32_9PROT</name>
<dbReference type="EMBL" id="JAAVUP010000002">
    <property type="protein sequence ID" value="NKE16755.1"/>
    <property type="molecule type" value="Genomic_DNA"/>
</dbReference>
<sequence>MQKGCQEAGMARRDVIAPAGTEAPRLAASSMSLFAGGAYDTSALRRIIEVQAEDLVRLRRELAGARERSIVAREDGRPKPEFDGGSLGGLSESALLDMIKQAQSEIEAATERSRWVRLGRRLGFSRPTDWESSDWRSPFIAENAAQEAVPGAAALRGEYLRLVRLQEELSRSRWRQLGHRLRLSQPFTWDIARIRQQEIAPARNVPLVAPPVSAQSATLAVEPLAAQFVAECRSFAIDTVLDVGANAGQFGTKLRGAGWKGHVVSFEPLSDAHAALRVVAGADALWDVAERCALGSSNGETEINVASNSWSSSILPMADLHRAAAPQSTYSHRETCPVRTLDYIIGSVFTDPTTLFAIKIDTQGYEKEVLEGLTERRSQVKVILCEMSLAELYEGAPDLKEMLSYLAAAGYHCVGLEPAFRDPRSGRLLQVDGLFVAH</sequence>
<evidence type="ECO:0000313" key="2">
    <source>
        <dbReference type="EMBL" id="NKE16755.1"/>
    </source>
</evidence>
<dbReference type="PANTHER" id="PTHR36973">
    <property type="entry name" value="SLL1456 PROTEIN-RELATED"/>
    <property type="match status" value="1"/>
</dbReference>
<keyword evidence="2" id="KW-0489">Methyltransferase</keyword>
<dbReference type="NCBIfam" id="TIGR01444">
    <property type="entry name" value="fkbM_fam"/>
    <property type="match status" value="1"/>
</dbReference>
<evidence type="ECO:0000313" key="3">
    <source>
        <dbReference type="Proteomes" id="UP000746741"/>
    </source>
</evidence>
<dbReference type="GO" id="GO:0008168">
    <property type="term" value="F:methyltransferase activity"/>
    <property type="evidence" value="ECO:0007669"/>
    <property type="project" value="UniProtKB-KW"/>
</dbReference>
<organism evidence="2 3">
    <name type="scientific">Neoroseomonas oryzicola</name>
    <dbReference type="NCBI Taxonomy" id="535904"/>
    <lineage>
        <taxon>Bacteria</taxon>
        <taxon>Pseudomonadati</taxon>
        <taxon>Pseudomonadota</taxon>
        <taxon>Alphaproteobacteria</taxon>
        <taxon>Acetobacterales</taxon>
        <taxon>Acetobacteraceae</taxon>
        <taxon>Neoroseomonas</taxon>
    </lineage>
</organism>
<dbReference type="Gene3D" id="3.40.50.150">
    <property type="entry name" value="Vaccinia Virus protein VP39"/>
    <property type="match status" value="1"/>
</dbReference>
<proteinExistence type="predicted"/>
<comment type="caution">
    <text evidence="2">The sequence shown here is derived from an EMBL/GenBank/DDBJ whole genome shotgun (WGS) entry which is preliminary data.</text>
</comment>
<dbReference type="InterPro" id="IPR029063">
    <property type="entry name" value="SAM-dependent_MTases_sf"/>
</dbReference>
<accession>A0ABX1EG32</accession>
<dbReference type="InterPro" id="IPR053188">
    <property type="entry name" value="FkbM_Methyltransferase"/>
</dbReference>
<dbReference type="InterPro" id="IPR006342">
    <property type="entry name" value="FkbM_mtfrase"/>
</dbReference>
<gene>
    <name evidence="2" type="ORF">GWK15_07360</name>
</gene>
<keyword evidence="3" id="KW-1185">Reference proteome</keyword>